<reference evidence="1 2" key="1">
    <citation type="submission" date="2017-06" db="EMBL/GenBank/DDBJ databases">
        <authorList>
            <consortium name="Pathogen Informatics"/>
        </authorList>
    </citation>
    <scope>NUCLEOTIDE SEQUENCE [LARGE SCALE GENOMIC DNA]</scope>
    <source>
        <strain evidence="1 2">NCTC12149</strain>
    </source>
</reference>
<name>A0AAJ4XC75_9SPHI</name>
<dbReference type="Proteomes" id="UP000215355">
    <property type="component" value="Chromosome 1"/>
</dbReference>
<protein>
    <submittedName>
        <fullName evidence="1">Uncharacterized protein</fullName>
    </submittedName>
</protein>
<dbReference type="EMBL" id="LT906468">
    <property type="protein sequence ID" value="SNV52133.1"/>
    <property type="molecule type" value="Genomic_DNA"/>
</dbReference>
<gene>
    <name evidence="1" type="ORF">SAMEA4412673_02622</name>
</gene>
<dbReference type="AlphaFoldDB" id="A0AAJ4XC75"/>
<dbReference type="RefSeq" id="WP_093097525.1">
    <property type="nucleotide sequence ID" value="NZ_FNGK01000001.1"/>
</dbReference>
<proteinExistence type="predicted"/>
<evidence type="ECO:0000313" key="2">
    <source>
        <dbReference type="Proteomes" id="UP000215355"/>
    </source>
</evidence>
<sequence>MLSIDQAKEIIIDAIEKKTTHTNYLRVCNLAKLYAQLITGESITDLLNRYERREDKEAFKQRVELTITTVEALSKSVINPFEKVLRTDPLVKRIESKDERNIDILSDKLMIFYSSENQNSGLDYWLQTRFKSLSFLDPNAFVVLEWDSFDNNYERASPYPYEIPASQAINFEYKNNSLQWILDKKPIKYIDEEKKKKDGFKFTFYGIGFVIAYERVNNKYTPQSNEVIWESQSGDKYAVREHNTLLDVVPVFSIGYLGDERTKEVTYVNPFHSAVPYFKKSINLDSEADLSKTLHAFPQKFQYVQACPGTAASPCRDGMDTDGQACPSCKGSGIAVHTSAQDAVYMPIPKRSDDMVDLDKLMVYKAPPIDLLKFQEEILDKYEQKIHATVFNTLSLIKKTTVATATERDQDMDNVYDTLHPFSEKITAIWSSIVQMIAKITETYTDDLVIDMRYPNDFKLKTTSQLIANLKEANDSGAPSFVRAKINDDIAEQTFVDQPEEFAKYQVKQLFYPFPGKTEGEVDSLLSLNLVPFRDKLLFANFERLFRRAEKENMGFWQLKFEKQEAIIEKFIDELEIELKPKPELISLNTLSDDGI</sequence>
<evidence type="ECO:0000313" key="1">
    <source>
        <dbReference type="EMBL" id="SNV52133.1"/>
    </source>
</evidence>
<dbReference type="KEGG" id="smiz:4412673_02622"/>
<organism evidence="1 2">
    <name type="scientific">Sphingobacterium mizutaii</name>
    <dbReference type="NCBI Taxonomy" id="1010"/>
    <lineage>
        <taxon>Bacteria</taxon>
        <taxon>Pseudomonadati</taxon>
        <taxon>Bacteroidota</taxon>
        <taxon>Sphingobacteriia</taxon>
        <taxon>Sphingobacteriales</taxon>
        <taxon>Sphingobacteriaceae</taxon>
        <taxon>Sphingobacterium</taxon>
    </lineage>
</organism>
<accession>A0AAJ4XC75</accession>